<dbReference type="PANTHER" id="PTHR34236:SF1">
    <property type="entry name" value="DIMETHYL SULFOXIDE REDUCTASE TRANSCRIPTIONAL ACTIVATOR"/>
    <property type="match status" value="1"/>
</dbReference>
<dbReference type="InterPro" id="IPR007050">
    <property type="entry name" value="HTH_bacterioopsin"/>
</dbReference>
<reference evidence="4 5" key="1">
    <citation type="submission" date="2020-05" db="EMBL/GenBank/DDBJ databases">
        <title>Halorubrum RHB-C sp.nov., an extremely halophilic archaeon isolated from solar salt farm.</title>
        <authorList>
            <person name="Ho H."/>
            <person name="Danganan R.E."/>
            <person name="Dedeles G.R."/>
            <person name="Kim S.-G."/>
        </authorList>
    </citation>
    <scope>NUCLEOTIDE SEQUENCE [LARGE SCALE GENOMIC DNA]</scope>
    <source>
        <strain evidence="4 5">RHB-C</strain>
        <plasmid evidence="5">phar01</plasmid>
    </source>
</reference>
<keyword evidence="2" id="KW-0804">Transcription</keyword>
<keyword evidence="1" id="KW-0805">Transcription regulation</keyword>
<dbReference type="Pfam" id="PF04967">
    <property type="entry name" value="HTH_10"/>
    <property type="match status" value="1"/>
</dbReference>
<name>A0A7D3YCH4_9EURY</name>
<accession>A0A7D3YCH4</accession>
<dbReference type="PANTHER" id="PTHR34236">
    <property type="entry name" value="DIMETHYL SULFOXIDE REDUCTASE TRANSCRIPTIONAL ACTIVATOR"/>
    <property type="match status" value="1"/>
</dbReference>
<protein>
    <submittedName>
        <fullName evidence="4">Helix-turn-helix domain-containing protein</fullName>
    </submittedName>
</protein>
<dbReference type="Proteomes" id="UP000505020">
    <property type="component" value="Plasmid pHAR01"/>
</dbReference>
<geneLocation type="plasmid" evidence="5">
    <name>phar01</name>
</geneLocation>
<evidence type="ECO:0000259" key="3">
    <source>
        <dbReference type="Pfam" id="PF04967"/>
    </source>
</evidence>
<evidence type="ECO:0000256" key="2">
    <source>
        <dbReference type="ARBA" id="ARBA00023163"/>
    </source>
</evidence>
<keyword evidence="4" id="KW-0614">Plasmid</keyword>
<gene>
    <name evidence="4" type="ORF">HPS36_15690</name>
</gene>
<evidence type="ECO:0000256" key="1">
    <source>
        <dbReference type="ARBA" id="ARBA00023015"/>
    </source>
</evidence>
<dbReference type="AlphaFoldDB" id="A0A7D3YCH4"/>
<evidence type="ECO:0000313" key="5">
    <source>
        <dbReference type="Proteomes" id="UP000505020"/>
    </source>
</evidence>
<keyword evidence="5" id="KW-1185">Reference proteome</keyword>
<dbReference type="KEGG" id="hsai:HPS36_15690"/>
<dbReference type="RefSeq" id="WP_173230909.1">
    <property type="nucleotide sequence ID" value="NZ_CP053942.1"/>
</dbReference>
<organism evidence="4 5">
    <name type="scientific">Halorubrum salinarum</name>
    <dbReference type="NCBI Taxonomy" id="2739057"/>
    <lineage>
        <taxon>Archaea</taxon>
        <taxon>Methanobacteriati</taxon>
        <taxon>Methanobacteriota</taxon>
        <taxon>Stenosarchaea group</taxon>
        <taxon>Halobacteria</taxon>
        <taxon>Halobacteriales</taxon>
        <taxon>Haloferacaceae</taxon>
        <taxon>Halorubrum</taxon>
    </lineage>
</organism>
<feature type="domain" description="HTH bat-type" evidence="3">
    <location>
        <begin position="169"/>
        <end position="220"/>
    </location>
</feature>
<dbReference type="EMBL" id="CP053942">
    <property type="protein sequence ID" value="QKG94325.1"/>
    <property type="molecule type" value="Genomic_DNA"/>
</dbReference>
<proteinExistence type="predicted"/>
<sequence>MWEAELAVRHYGCPVSDVSSSHSSVRIENVSRVRLTGGEAKRLLAVDGAESDVTAFADEYRDHDATVEFERVSAGDANRAYFISEVDYPADNPSILKLIDDAGCFQYSTVVVEHGVEHWVVYTRHKESLRRLVDAIEERSNNVRLARNVDVGPISDEEAIHYHALRSELTKQQLAAFEAALELGYYAENNQATISDIAAFLDVHHSTAGEHIKRAENTLLSEVGRHLFPDVVNQSTQTETLRSNPSEC</sequence>
<dbReference type="GeneID" id="55596474"/>
<evidence type="ECO:0000313" key="4">
    <source>
        <dbReference type="EMBL" id="QKG94325.1"/>
    </source>
</evidence>